<organism evidence="1 2">
    <name type="scientific">Marivirga sericea</name>
    <dbReference type="NCBI Taxonomy" id="1028"/>
    <lineage>
        <taxon>Bacteria</taxon>
        <taxon>Pseudomonadati</taxon>
        <taxon>Bacteroidota</taxon>
        <taxon>Cytophagia</taxon>
        <taxon>Cytophagales</taxon>
        <taxon>Marivirgaceae</taxon>
        <taxon>Marivirga</taxon>
    </lineage>
</organism>
<protein>
    <submittedName>
        <fullName evidence="1">Uncharacterized protein</fullName>
    </submittedName>
</protein>
<dbReference type="AlphaFoldDB" id="A0A1X7JCB2"/>
<gene>
    <name evidence="1" type="ORF">SAMN05661096_01533</name>
</gene>
<evidence type="ECO:0000313" key="1">
    <source>
        <dbReference type="EMBL" id="SMG25188.1"/>
    </source>
</evidence>
<dbReference type="Proteomes" id="UP000193804">
    <property type="component" value="Unassembled WGS sequence"/>
</dbReference>
<dbReference type="OrthoDB" id="9813552at2"/>
<evidence type="ECO:0000313" key="2">
    <source>
        <dbReference type="Proteomes" id="UP000193804"/>
    </source>
</evidence>
<dbReference type="RefSeq" id="WP_139827976.1">
    <property type="nucleotide sequence ID" value="NZ_FXAW01000002.1"/>
</dbReference>
<keyword evidence="2" id="KW-1185">Reference proteome</keyword>
<name>A0A1X7JCB2_9BACT</name>
<proteinExistence type="predicted"/>
<accession>A0A1X7JCB2</accession>
<sequence length="87" mass="9874">MHIATVEKTSVIDKFTQTIELSGASAREWKIGIASLERASLLGVKEEIYYQKCPIDEAKEILFHFIAQGVQTCNMSKSNFNGIYLYR</sequence>
<reference evidence="2" key="1">
    <citation type="submission" date="2017-04" db="EMBL/GenBank/DDBJ databases">
        <authorList>
            <person name="Varghese N."/>
            <person name="Submissions S."/>
        </authorList>
    </citation>
    <scope>NUCLEOTIDE SEQUENCE [LARGE SCALE GENOMIC DNA]</scope>
    <source>
        <strain evidence="2">DSM 4125</strain>
    </source>
</reference>
<dbReference type="EMBL" id="FXAW01000002">
    <property type="protein sequence ID" value="SMG25188.1"/>
    <property type="molecule type" value="Genomic_DNA"/>
</dbReference>